<proteinExistence type="predicted"/>
<protein>
    <submittedName>
        <fullName evidence="1">Uncharacterized protein</fullName>
    </submittedName>
</protein>
<name>A0A6J5LP66_9CAUD</name>
<reference evidence="1" key="1">
    <citation type="submission" date="2020-04" db="EMBL/GenBank/DDBJ databases">
        <authorList>
            <person name="Chiriac C."/>
            <person name="Salcher M."/>
            <person name="Ghai R."/>
            <person name="Kavagutti S V."/>
        </authorList>
    </citation>
    <scope>NUCLEOTIDE SEQUENCE</scope>
</reference>
<evidence type="ECO:0000313" key="1">
    <source>
        <dbReference type="EMBL" id="CAB4134716.1"/>
    </source>
</evidence>
<accession>A0A6J5LP66</accession>
<sequence>MKIRELKKPVDDSTVTILREWLQQAEEGTLISVCIAGKRVGGEWQSGTSASQNGLEDAAMMMELAMRRLGFKQ</sequence>
<gene>
    <name evidence="1" type="ORF">UFOVP274_50</name>
</gene>
<dbReference type="EMBL" id="LR796296">
    <property type="protein sequence ID" value="CAB4134716.1"/>
    <property type="molecule type" value="Genomic_DNA"/>
</dbReference>
<organism evidence="1">
    <name type="scientific">uncultured Caudovirales phage</name>
    <dbReference type="NCBI Taxonomy" id="2100421"/>
    <lineage>
        <taxon>Viruses</taxon>
        <taxon>Duplodnaviria</taxon>
        <taxon>Heunggongvirae</taxon>
        <taxon>Uroviricota</taxon>
        <taxon>Caudoviricetes</taxon>
        <taxon>Peduoviridae</taxon>
        <taxon>Maltschvirus</taxon>
        <taxon>Maltschvirus maltsch</taxon>
    </lineage>
</organism>